<sequence>MTTIEEPITTEVMTTTILEFVPTPTPTPTLALTPDLTTIVVTYSTRVVTEDVAVPTATPTEPVEPTEPVAEEPTSNTVKIAAGIAGGAAAAGAAAAAAFAFSKSAAAASSIQAAIDGESSGVTAHNPLYEAPIASSIQTNPLYEPLGDVTQT</sequence>
<accession>A0A4P9X7N7</accession>
<dbReference type="AlphaFoldDB" id="A0A4P9X7N7"/>
<proteinExistence type="predicted"/>
<keyword evidence="3" id="KW-1185">Reference proteome</keyword>
<dbReference type="Proteomes" id="UP000274922">
    <property type="component" value="Unassembled WGS sequence"/>
</dbReference>
<gene>
    <name evidence="2" type="ORF">CXG81DRAFT_18896</name>
</gene>
<protein>
    <submittedName>
        <fullName evidence="2">Uncharacterized protein</fullName>
    </submittedName>
</protein>
<evidence type="ECO:0000256" key="1">
    <source>
        <dbReference type="SAM" id="MobiDB-lite"/>
    </source>
</evidence>
<organism evidence="2 3">
    <name type="scientific">Caulochytrium protostelioides</name>
    <dbReference type="NCBI Taxonomy" id="1555241"/>
    <lineage>
        <taxon>Eukaryota</taxon>
        <taxon>Fungi</taxon>
        <taxon>Fungi incertae sedis</taxon>
        <taxon>Chytridiomycota</taxon>
        <taxon>Chytridiomycota incertae sedis</taxon>
        <taxon>Chytridiomycetes</taxon>
        <taxon>Caulochytriales</taxon>
        <taxon>Caulochytriaceae</taxon>
        <taxon>Caulochytrium</taxon>
    </lineage>
</organism>
<feature type="region of interest" description="Disordered" evidence="1">
    <location>
        <begin position="55"/>
        <end position="75"/>
    </location>
</feature>
<evidence type="ECO:0000313" key="2">
    <source>
        <dbReference type="EMBL" id="RKP01267.1"/>
    </source>
</evidence>
<evidence type="ECO:0000313" key="3">
    <source>
        <dbReference type="Proteomes" id="UP000274922"/>
    </source>
</evidence>
<reference evidence="3" key="1">
    <citation type="journal article" date="2018" name="Nat. Microbiol.">
        <title>Leveraging single-cell genomics to expand the fungal tree of life.</title>
        <authorList>
            <person name="Ahrendt S.R."/>
            <person name="Quandt C.A."/>
            <person name="Ciobanu D."/>
            <person name="Clum A."/>
            <person name="Salamov A."/>
            <person name="Andreopoulos B."/>
            <person name="Cheng J.F."/>
            <person name="Woyke T."/>
            <person name="Pelin A."/>
            <person name="Henrissat B."/>
            <person name="Reynolds N.K."/>
            <person name="Benny G.L."/>
            <person name="Smith M.E."/>
            <person name="James T.Y."/>
            <person name="Grigoriev I.V."/>
        </authorList>
    </citation>
    <scope>NUCLEOTIDE SEQUENCE [LARGE SCALE GENOMIC DNA]</scope>
    <source>
        <strain evidence="3">ATCC 52028</strain>
    </source>
</reference>
<dbReference type="EMBL" id="ML014178">
    <property type="protein sequence ID" value="RKP01267.1"/>
    <property type="molecule type" value="Genomic_DNA"/>
</dbReference>
<name>A0A4P9X7N7_9FUNG</name>